<evidence type="ECO:0000256" key="1">
    <source>
        <dbReference type="SAM" id="MobiDB-lite"/>
    </source>
</evidence>
<comment type="caution">
    <text evidence="3">The sequence shown here is derived from an EMBL/GenBank/DDBJ whole genome shotgun (WGS) entry which is preliminary data.</text>
</comment>
<proteinExistence type="predicted"/>
<dbReference type="EMBL" id="NRRL01000026">
    <property type="protein sequence ID" value="MBK1668590.1"/>
    <property type="molecule type" value="Genomic_DNA"/>
</dbReference>
<accession>A0ABS1DDW9</accession>
<dbReference type="InterPro" id="IPR010331">
    <property type="entry name" value="ExoD"/>
</dbReference>
<evidence type="ECO:0008006" key="5">
    <source>
        <dbReference type="Google" id="ProtNLM"/>
    </source>
</evidence>
<keyword evidence="2" id="KW-0812">Transmembrane</keyword>
<feature type="compositionally biased region" description="Basic and acidic residues" evidence="1">
    <location>
        <begin position="82"/>
        <end position="118"/>
    </location>
</feature>
<dbReference type="PANTHER" id="PTHR41795:SF1">
    <property type="entry name" value="EXOPOLYSACCHARIDE SYNTHESIS PROTEIN"/>
    <property type="match status" value="1"/>
</dbReference>
<dbReference type="PANTHER" id="PTHR41795">
    <property type="entry name" value="EXOPOLYSACCHARIDE SYNTHESIS PROTEIN"/>
    <property type="match status" value="1"/>
</dbReference>
<reference evidence="3 4" key="1">
    <citation type="journal article" date="2020" name="Microorganisms">
        <title>Osmotic Adaptation and Compatible Solute Biosynthesis of Phototrophic Bacteria as Revealed from Genome Analyses.</title>
        <authorList>
            <person name="Imhoff J.F."/>
            <person name="Rahn T."/>
            <person name="Kunzel S."/>
            <person name="Keller A."/>
            <person name="Neulinger S.C."/>
        </authorList>
    </citation>
    <scope>NUCLEOTIDE SEQUENCE [LARGE SCALE GENOMIC DNA]</scope>
    <source>
        <strain evidence="3 4">DSM 9895</strain>
    </source>
</reference>
<keyword evidence="2" id="KW-0472">Membrane</keyword>
<evidence type="ECO:0000256" key="2">
    <source>
        <dbReference type="SAM" id="Phobius"/>
    </source>
</evidence>
<feature type="transmembrane region" description="Helical" evidence="2">
    <location>
        <begin position="268"/>
        <end position="301"/>
    </location>
</feature>
<feature type="compositionally biased region" description="Gly residues" evidence="1">
    <location>
        <begin position="126"/>
        <end position="135"/>
    </location>
</feature>
<gene>
    <name evidence="3" type="ORF">CKO28_11150</name>
</gene>
<organism evidence="3 4">
    <name type="scientific">Rhodovibrio sodomensis</name>
    <dbReference type="NCBI Taxonomy" id="1088"/>
    <lineage>
        <taxon>Bacteria</taxon>
        <taxon>Pseudomonadati</taxon>
        <taxon>Pseudomonadota</taxon>
        <taxon>Alphaproteobacteria</taxon>
        <taxon>Rhodospirillales</taxon>
        <taxon>Rhodovibrionaceae</taxon>
        <taxon>Rhodovibrio</taxon>
    </lineage>
</organism>
<evidence type="ECO:0000313" key="3">
    <source>
        <dbReference type="EMBL" id="MBK1668590.1"/>
    </source>
</evidence>
<protein>
    <recommendedName>
        <fullName evidence="5">Exopolysaccharide biosynthesis protein exod</fullName>
    </recommendedName>
</protein>
<sequence length="363" mass="38223">MPGRTASVGVRALTHGTAVRPPTYIRARARTGASRTYGKHGAYANYALPKACSCDSIRAMTRTRYADSDRAAAAPPHRRARTGADGKAPDSEARDPEAGEPHARNPEAAGREATDREPGVSASAGPAGGESGGTGLDHRQEPRTAPSTADLLETFPRLFDEQRIPLRRLLEALGDRGMASALLVLSAPQLLPLPLGVSNALALPILLVTLQMAAGSRQPWLPEWVLDRPVTRDKVLGACRRTAPLMRRIERVIRTRWRHIWQPPADRLVGLCCVVISLVSLAPLPLTGWLPGAALLIVALGLLERDGMIVATGLALGAAAIGVFVAVVAGLVEAGEKIQQMAQLASEAVPAAPALALASGLAF</sequence>
<evidence type="ECO:0000313" key="4">
    <source>
        <dbReference type="Proteomes" id="UP001296873"/>
    </source>
</evidence>
<name>A0ABS1DDW9_9PROT</name>
<feature type="region of interest" description="Disordered" evidence="1">
    <location>
        <begin position="66"/>
        <end position="148"/>
    </location>
</feature>
<dbReference type="Pfam" id="PF06055">
    <property type="entry name" value="ExoD"/>
    <property type="match status" value="1"/>
</dbReference>
<dbReference type="Proteomes" id="UP001296873">
    <property type="component" value="Unassembled WGS sequence"/>
</dbReference>
<keyword evidence="2" id="KW-1133">Transmembrane helix</keyword>
<feature type="transmembrane region" description="Helical" evidence="2">
    <location>
        <begin position="307"/>
        <end position="332"/>
    </location>
</feature>
<keyword evidence="4" id="KW-1185">Reference proteome</keyword>